<keyword evidence="2" id="KW-1003">Cell membrane</keyword>
<dbReference type="SMART" id="SM00283">
    <property type="entry name" value="MA"/>
    <property type="match status" value="1"/>
</dbReference>
<comment type="subcellular location">
    <subcellularLocation>
        <location evidence="1">Cell membrane</location>
        <topology evidence="1">Multi-pass membrane protein</topology>
    </subcellularLocation>
</comment>
<dbReference type="InterPro" id="IPR051310">
    <property type="entry name" value="MCP_chemotaxis"/>
</dbReference>
<keyword evidence="5 9" id="KW-1133">Transmembrane helix</keyword>
<accession>A0ABU1YVL6</accession>
<dbReference type="CDD" id="cd11386">
    <property type="entry name" value="MCP_signal"/>
    <property type="match status" value="1"/>
</dbReference>
<protein>
    <submittedName>
        <fullName evidence="11">Methyl-accepting chemotaxis protein</fullName>
    </submittedName>
</protein>
<proteinExistence type="inferred from homology"/>
<dbReference type="PRINTS" id="PR00260">
    <property type="entry name" value="CHEMTRNSDUCR"/>
</dbReference>
<dbReference type="Gene3D" id="3.30.450.20">
    <property type="entry name" value="PAS domain"/>
    <property type="match status" value="1"/>
</dbReference>
<reference evidence="11 12" key="1">
    <citation type="submission" date="2023-07" db="EMBL/GenBank/DDBJ databases">
        <title>Sorghum-associated microbial communities from plants grown in Nebraska, USA.</title>
        <authorList>
            <person name="Schachtman D."/>
        </authorList>
    </citation>
    <scope>NUCLEOTIDE SEQUENCE [LARGE SCALE GENOMIC DNA]</scope>
    <source>
        <strain evidence="11 12">BE314</strain>
    </source>
</reference>
<dbReference type="PROSITE" id="PS50111">
    <property type="entry name" value="CHEMOTAXIS_TRANSDUC_2"/>
    <property type="match status" value="1"/>
</dbReference>
<dbReference type="SUPFAM" id="SSF58104">
    <property type="entry name" value="Methyl-accepting chemotaxis protein (MCP) signaling domain"/>
    <property type="match status" value="1"/>
</dbReference>
<organism evidence="11 12">
    <name type="scientific">Roseateles saccharophilus</name>
    <name type="common">Pseudomonas saccharophila</name>
    <dbReference type="NCBI Taxonomy" id="304"/>
    <lineage>
        <taxon>Bacteria</taxon>
        <taxon>Pseudomonadati</taxon>
        <taxon>Pseudomonadota</taxon>
        <taxon>Betaproteobacteria</taxon>
        <taxon>Burkholderiales</taxon>
        <taxon>Sphaerotilaceae</taxon>
        <taxon>Roseateles</taxon>
    </lineage>
</organism>
<evidence type="ECO:0000256" key="1">
    <source>
        <dbReference type="ARBA" id="ARBA00004651"/>
    </source>
</evidence>
<feature type="domain" description="Methyl-accepting transducer" evidence="10">
    <location>
        <begin position="273"/>
        <end position="502"/>
    </location>
</feature>
<feature type="transmembrane region" description="Helical" evidence="9">
    <location>
        <begin position="193"/>
        <end position="211"/>
    </location>
</feature>
<keyword evidence="6 9" id="KW-0472">Membrane</keyword>
<evidence type="ECO:0000259" key="10">
    <source>
        <dbReference type="PROSITE" id="PS50111"/>
    </source>
</evidence>
<evidence type="ECO:0000313" key="12">
    <source>
        <dbReference type="Proteomes" id="UP001180453"/>
    </source>
</evidence>
<evidence type="ECO:0000256" key="3">
    <source>
        <dbReference type="ARBA" id="ARBA00022481"/>
    </source>
</evidence>
<evidence type="ECO:0000256" key="7">
    <source>
        <dbReference type="ARBA" id="ARBA00029447"/>
    </source>
</evidence>
<dbReference type="EMBL" id="JAVDXU010000004">
    <property type="protein sequence ID" value="MDR7272240.1"/>
    <property type="molecule type" value="Genomic_DNA"/>
</dbReference>
<dbReference type="InterPro" id="IPR004089">
    <property type="entry name" value="MCPsignal_dom"/>
</dbReference>
<comment type="caution">
    <text evidence="11">The sequence shown here is derived from an EMBL/GenBank/DDBJ whole genome shotgun (WGS) entry which is preliminary data.</text>
</comment>
<dbReference type="SMART" id="SM01049">
    <property type="entry name" value="Cache_2"/>
    <property type="match status" value="1"/>
</dbReference>
<evidence type="ECO:0000256" key="2">
    <source>
        <dbReference type="ARBA" id="ARBA00022475"/>
    </source>
</evidence>
<name>A0ABU1YVL6_ROSSA</name>
<evidence type="ECO:0000256" key="9">
    <source>
        <dbReference type="SAM" id="Phobius"/>
    </source>
</evidence>
<keyword evidence="8" id="KW-0807">Transducer</keyword>
<evidence type="ECO:0000313" key="11">
    <source>
        <dbReference type="EMBL" id="MDR7272240.1"/>
    </source>
</evidence>
<comment type="similarity">
    <text evidence="7">Belongs to the methyl-accepting chemotaxis (MCP) protein family.</text>
</comment>
<dbReference type="Pfam" id="PF00015">
    <property type="entry name" value="MCPsignal"/>
    <property type="match status" value="1"/>
</dbReference>
<keyword evidence="4 9" id="KW-0812">Transmembrane</keyword>
<keyword evidence="12" id="KW-1185">Reference proteome</keyword>
<dbReference type="PANTHER" id="PTHR43531">
    <property type="entry name" value="PROTEIN ICFG"/>
    <property type="match status" value="1"/>
</dbReference>
<keyword evidence="3" id="KW-0488">Methylation</keyword>
<dbReference type="InterPro" id="IPR004090">
    <property type="entry name" value="Chemotax_Me-accpt_rcpt"/>
</dbReference>
<evidence type="ECO:0000256" key="4">
    <source>
        <dbReference type="ARBA" id="ARBA00022692"/>
    </source>
</evidence>
<dbReference type="Gene3D" id="1.10.287.950">
    <property type="entry name" value="Methyl-accepting chemotaxis protein"/>
    <property type="match status" value="1"/>
</dbReference>
<dbReference type="Pfam" id="PF17200">
    <property type="entry name" value="sCache_2"/>
    <property type="match status" value="1"/>
</dbReference>
<evidence type="ECO:0000256" key="8">
    <source>
        <dbReference type="PROSITE-ProRule" id="PRU00284"/>
    </source>
</evidence>
<sequence>MLKLESLRVSRRLALQTFGAVLGVLLVAAILLFSERELILNERQQAVRQAVETAHGIVAQIHAQVAAGKLSDDDAKKAAMAAVRSLRYSGSEYFWINDMSPIMVMHPMKPELEGKTLNNNKDPSGKPLFVAMVDIVKANGAGYLPYLWPKPGSEQPVPKVSYVKGFTPWGWIIGSGVYVDTVDAAIWQRVWKVGLGVLALAGGLLVLGLAITRSITRQLGGEPARVNEITRQLAEGDLSVDIDLRGSSHESVMQGVKAMRDSMASIVQQVRDGSESVANASSEIASGNQDLSARTESQASALQQTAASMDELGATVRNNVDNAQQANQLAQNASHVAAEGGQVVKQVVDTMKGINDSSRRIGDIISVIDGIAFQTNILALNAAVEAARAGEQGRGFAVVAGEVRLLAGRSAEAAREIKTLISQSLERVDRGNTLVDQAGATMDRVVSSIQRVTDIMGEISSSSAEQSAGVSQVGTAVTQMDQATQQNAAMVEQMAAAADGLKVQAQQLVETVSTFRLPAHR</sequence>
<dbReference type="PANTHER" id="PTHR43531:SF14">
    <property type="entry name" value="METHYL-ACCEPTING CHEMOTAXIS PROTEIN I-RELATED"/>
    <property type="match status" value="1"/>
</dbReference>
<evidence type="ECO:0000256" key="5">
    <source>
        <dbReference type="ARBA" id="ARBA00022989"/>
    </source>
</evidence>
<dbReference type="InterPro" id="IPR033480">
    <property type="entry name" value="sCache_2"/>
</dbReference>
<dbReference type="RefSeq" id="WP_310271001.1">
    <property type="nucleotide sequence ID" value="NZ_JAVDXU010000004.1"/>
</dbReference>
<dbReference type="Proteomes" id="UP001180453">
    <property type="component" value="Unassembled WGS sequence"/>
</dbReference>
<evidence type="ECO:0000256" key="6">
    <source>
        <dbReference type="ARBA" id="ARBA00023136"/>
    </source>
</evidence>
<gene>
    <name evidence="11" type="ORF">J2X20_004914</name>
</gene>
<feature type="transmembrane region" description="Helical" evidence="9">
    <location>
        <begin position="13"/>
        <end position="33"/>
    </location>
</feature>